<comment type="caution">
    <text evidence="1">The sequence shown here is derived from an EMBL/GenBank/DDBJ whole genome shotgun (WGS) entry which is preliminary data.</text>
</comment>
<keyword evidence="2" id="KW-1185">Reference proteome</keyword>
<dbReference type="EMBL" id="CAWYQH010000100">
    <property type="protein sequence ID" value="CAK8685525.1"/>
    <property type="molecule type" value="Genomic_DNA"/>
</dbReference>
<protein>
    <submittedName>
        <fullName evidence="1">Uncharacterized protein</fullName>
    </submittedName>
</protein>
<proteinExistence type="predicted"/>
<organism evidence="1 2">
    <name type="scientific">Clavelina lepadiformis</name>
    <name type="common">Light-bulb sea squirt</name>
    <name type="synonym">Ascidia lepadiformis</name>
    <dbReference type="NCBI Taxonomy" id="159417"/>
    <lineage>
        <taxon>Eukaryota</taxon>
        <taxon>Metazoa</taxon>
        <taxon>Chordata</taxon>
        <taxon>Tunicata</taxon>
        <taxon>Ascidiacea</taxon>
        <taxon>Aplousobranchia</taxon>
        <taxon>Clavelinidae</taxon>
        <taxon>Clavelina</taxon>
    </lineage>
</organism>
<dbReference type="Proteomes" id="UP001642483">
    <property type="component" value="Unassembled WGS sequence"/>
</dbReference>
<sequence>MEIALSDVTHLILGLPWLGYDQYIPAVEIKKAAKPFVVHYSGNTSKSQFDHNDVNDYLFFVSDTGSKGTFAWGLFETFNLLDDVGV</sequence>
<reference evidence="1 2" key="1">
    <citation type="submission" date="2024-02" db="EMBL/GenBank/DDBJ databases">
        <authorList>
            <person name="Daric V."/>
            <person name="Darras S."/>
        </authorList>
    </citation>
    <scope>NUCLEOTIDE SEQUENCE [LARGE SCALE GENOMIC DNA]</scope>
</reference>
<evidence type="ECO:0000313" key="2">
    <source>
        <dbReference type="Proteomes" id="UP001642483"/>
    </source>
</evidence>
<accession>A0ABP0G1Z7</accession>
<gene>
    <name evidence="1" type="ORF">CVLEPA_LOCUS16648</name>
</gene>
<name>A0ABP0G1Z7_CLALP</name>
<evidence type="ECO:0000313" key="1">
    <source>
        <dbReference type="EMBL" id="CAK8685525.1"/>
    </source>
</evidence>